<evidence type="ECO:0000313" key="2">
    <source>
        <dbReference type="Proteomes" id="UP000887116"/>
    </source>
</evidence>
<protein>
    <submittedName>
        <fullName evidence="1">Uncharacterized protein</fullName>
    </submittedName>
</protein>
<sequence>MKTNLRLRYISFTTNLLNTAELIIETHKNNKRNPIAISTRNRKHLRRPKEFITVTERKMSHLQSKLPERDTHGYVCRFGHDIRGHEGRIHALIVARGFALGIGD</sequence>
<dbReference type="Proteomes" id="UP000887116">
    <property type="component" value="Unassembled WGS sequence"/>
</dbReference>
<proteinExistence type="predicted"/>
<keyword evidence="2" id="KW-1185">Reference proteome</keyword>
<comment type="caution">
    <text evidence="1">The sequence shown here is derived from an EMBL/GenBank/DDBJ whole genome shotgun (WGS) entry which is preliminary data.</text>
</comment>
<name>A0A8X6I151_TRICU</name>
<reference evidence="1" key="1">
    <citation type="submission" date="2020-07" db="EMBL/GenBank/DDBJ databases">
        <title>Multicomponent nature underlies the extraordinary mechanical properties of spider dragline silk.</title>
        <authorList>
            <person name="Kono N."/>
            <person name="Nakamura H."/>
            <person name="Mori M."/>
            <person name="Yoshida Y."/>
            <person name="Ohtoshi R."/>
            <person name="Malay A.D."/>
            <person name="Moran D.A.P."/>
            <person name="Tomita M."/>
            <person name="Numata K."/>
            <person name="Arakawa K."/>
        </authorList>
    </citation>
    <scope>NUCLEOTIDE SEQUENCE</scope>
</reference>
<dbReference type="EMBL" id="BMAO01039761">
    <property type="protein sequence ID" value="GFR33509.1"/>
    <property type="molecule type" value="Genomic_DNA"/>
</dbReference>
<dbReference type="AlphaFoldDB" id="A0A8X6I151"/>
<gene>
    <name evidence="1" type="ORF">TNCT_126081</name>
</gene>
<accession>A0A8X6I151</accession>
<evidence type="ECO:0000313" key="1">
    <source>
        <dbReference type="EMBL" id="GFR33509.1"/>
    </source>
</evidence>
<organism evidence="1 2">
    <name type="scientific">Trichonephila clavata</name>
    <name type="common">Joro spider</name>
    <name type="synonym">Nephila clavata</name>
    <dbReference type="NCBI Taxonomy" id="2740835"/>
    <lineage>
        <taxon>Eukaryota</taxon>
        <taxon>Metazoa</taxon>
        <taxon>Ecdysozoa</taxon>
        <taxon>Arthropoda</taxon>
        <taxon>Chelicerata</taxon>
        <taxon>Arachnida</taxon>
        <taxon>Araneae</taxon>
        <taxon>Araneomorphae</taxon>
        <taxon>Entelegynae</taxon>
        <taxon>Araneoidea</taxon>
        <taxon>Nephilidae</taxon>
        <taxon>Trichonephila</taxon>
    </lineage>
</organism>